<gene>
    <name evidence="4" type="primary">MED11</name>
    <name evidence="6" type="ORF">RB653_005497</name>
</gene>
<organism evidence="6 7">
    <name type="scientific">Dictyostelium firmibasis</name>
    <dbReference type="NCBI Taxonomy" id="79012"/>
    <lineage>
        <taxon>Eukaryota</taxon>
        <taxon>Amoebozoa</taxon>
        <taxon>Evosea</taxon>
        <taxon>Eumycetozoa</taxon>
        <taxon>Dictyostelia</taxon>
        <taxon>Dictyosteliales</taxon>
        <taxon>Dictyosteliaceae</taxon>
        <taxon>Dictyostelium</taxon>
    </lineage>
</organism>
<evidence type="ECO:0000256" key="2">
    <source>
        <dbReference type="ARBA" id="ARBA00008186"/>
    </source>
</evidence>
<accession>A0AAN7UL44</accession>
<dbReference type="Pfam" id="PF10280">
    <property type="entry name" value="Med11"/>
    <property type="match status" value="1"/>
</dbReference>
<comment type="similarity">
    <text evidence="2 4">Belongs to the Mediator complex subunit 11 family.</text>
</comment>
<evidence type="ECO:0000256" key="3">
    <source>
        <dbReference type="ARBA" id="ARBA00023242"/>
    </source>
</evidence>
<feature type="compositionally biased region" description="Basic and acidic residues" evidence="5">
    <location>
        <begin position="111"/>
        <end position="124"/>
    </location>
</feature>
<dbReference type="GO" id="GO:0006357">
    <property type="term" value="P:regulation of transcription by RNA polymerase II"/>
    <property type="evidence" value="ECO:0007669"/>
    <property type="project" value="InterPro"/>
</dbReference>
<dbReference type="GO" id="GO:0016592">
    <property type="term" value="C:mediator complex"/>
    <property type="evidence" value="ECO:0007669"/>
    <property type="project" value="InterPro"/>
</dbReference>
<keyword evidence="4" id="KW-0805">Transcription regulation</keyword>
<comment type="subcellular location">
    <subcellularLocation>
        <location evidence="1 4">Nucleus</location>
    </subcellularLocation>
</comment>
<dbReference type="PANTHER" id="PTHR22890">
    <property type="entry name" value="MEDIATOR OF RNA POLYMERASE II TRANSCRIPTION SUBUNIT 11"/>
    <property type="match status" value="1"/>
</dbReference>
<evidence type="ECO:0000313" key="7">
    <source>
        <dbReference type="Proteomes" id="UP001344447"/>
    </source>
</evidence>
<protein>
    <recommendedName>
        <fullName evidence="4">Mediator of RNA polymerase II transcription subunit 11</fullName>
    </recommendedName>
    <alternativeName>
        <fullName evidence="4">Mediator complex subunit 11</fullName>
    </alternativeName>
</protein>
<comment type="function">
    <text evidence="4">Component of the Mediator complex, a coactivator involved in the regulated transcription of nearly all RNA polymerase II-dependent genes. Mediator functions as a bridge to convey information from gene-specific regulatory proteins to the basal RNA polymerase II transcription machinery. Mediator is recruited to promoters by direct interactions with regulatory proteins and serves as a scaffold for the assembly of a functional pre-initiation complex with RNA polymerase II and the general transcription factors.</text>
</comment>
<proteinExistence type="inferred from homology"/>
<reference evidence="6 7" key="1">
    <citation type="submission" date="2023-11" db="EMBL/GenBank/DDBJ databases">
        <title>Dfirmibasis_genome.</title>
        <authorList>
            <person name="Edelbroek B."/>
            <person name="Kjellin J."/>
            <person name="Jerlstrom-Hultqvist J."/>
            <person name="Soderbom F."/>
        </authorList>
    </citation>
    <scope>NUCLEOTIDE SEQUENCE [LARGE SCALE GENOMIC DNA]</scope>
    <source>
        <strain evidence="6 7">TNS-C-14</strain>
    </source>
</reference>
<comment type="caution">
    <text evidence="6">The sequence shown here is derived from an EMBL/GenBank/DDBJ whole genome shotgun (WGS) entry which is preliminary data.</text>
</comment>
<keyword evidence="4" id="KW-0804">Transcription</keyword>
<evidence type="ECO:0000256" key="4">
    <source>
        <dbReference type="RuleBase" id="RU364147"/>
    </source>
</evidence>
<dbReference type="EMBL" id="JAVFKY010000001">
    <property type="protein sequence ID" value="KAK5583893.1"/>
    <property type="molecule type" value="Genomic_DNA"/>
</dbReference>
<keyword evidence="4" id="KW-0010">Activator</keyword>
<feature type="region of interest" description="Disordered" evidence="5">
    <location>
        <begin position="108"/>
        <end position="130"/>
    </location>
</feature>
<dbReference type="InterPro" id="IPR019404">
    <property type="entry name" value="Mediator_Med11"/>
</dbReference>
<keyword evidence="3 4" id="KW-0539">Nucleus</keyword>
<evidence type="ECO:0000256" key="1">
    <source>
        <dbReference type="ARBA" id="ARBA00004123"/>
    </source>
</evidence>
<sequence length="130" mass="14905">MNSLSILNNIEDKVVEAINTAALSLESLSSSLDIENTNENFSKFQTLSDKFYNLVKKDIHKGLIDFIDSMTDIAPFDHSSYLKKSELEVSHNFTEIILSHLEDLNNIVENNQEKQEKEKEKQHSSEMNID</sequence>
<name>A0AAN7UL44_9MYCE</name>
<comment type="subunit">
    <text evidence="4">Component of the Mediator complex.</text>
</comment>
<keyword evidence="7" id="KW-1185">Reference proteome</keyword>
<dbReference type="Proteomes" id="UP001344447">
    <property type="component" value="Unassembled WGS sequence"/>
</dbReference>
<evidence type="ECO:0000256" key="5">
    <source>
        <dbReference type="SAM" id="MobiDB-lite"/>
    </source>
</evidence>
<dbReference type="GO" id="GO:0003712">
    <property type="term" value="F:transcription coregulator activity"/>
    <property type="evidence" value="ECO:0007669"/>
    <property type="project" value="InterPro"/>
</dbReference>
<evidence type="ECO:0000313" key="6">
    <source>
        <dbReference type="EMBL" id="KAK5583893.1"/>
    </source>
</evidence>
<dbReference type="AlphaFoldDB" id="A0AAN7UL44"/>